<feature type="compositionally biased region" description="Basic and acidic residues" evidence="10">
    <location>
        <begin position="163"/>
        <end position="172"/>
    </location>
</feature>
<keyword evidence="14" id="KW-1185">Reference proteome</keyword>
<evidence type="ECO:0000256" key="10">
    <source>
        <dbReference type="SAM" id="MobiDB-lite"/>
    </source>
</evidence>
<keyword evidence="7" id="KW-0653">Protein transport</keyword>
<feature type="region of interest" description="Disordered" evidence="10">
    <location>
        <begin position="350"/>
        <end position="370"/>
    </location>
</feature>
<evidence type="ECO:0000259" key="12">
    <source>
        <dbReference type="Pfam" id="PF03544"/>
    </source>
</evidence>
<keyword evidence="5" id="KW-0997">Cell inner membrane</keyword>
<comment type="subcellular location">
    <subcellularLocation>
        <location evidence="1">Cell inner membrane</location>
        <topology evidence="1">Single-pass membrane protein</topology>
        <orientation evidence="1">Periplasmic side</orientation>
    </subcellularLocation>
</comment>
<evidence type="ECO:0000256" key="7">
    <source>
        <dbReference type="ARBA" id="ARBA00022927"/>
    </source>
</evidence>
<name>A0A1E5T163_9BACT</name>
<evidence type="ECO:0000256" key="1">
    <source>
        <dbReference type="ARBA" id="ARBA00004383"/>
    </source>
</evidence>
<reference evidence="13 14" key="1">
    <citation type="submission" date="2016-08" db="EMBL/GenBank/DDBJ databases">
        <title>Draft genome of Fabibacter sp. strain SK-8.</title>
        <authorList>
            <person name="Wong S.-K."/>
            <person name="Hamasaki K."/>
            <person name="Yoshizawa S."/>
        </authorList>
    </citation>
    <scope>NUCLEOTIDE SEQUENCE [LARGE SCALE GENOMIC DNA]</scope>
    <source>
        <strain evidence="13 14">SK-8</strain>
    </source>
</reference>
<feature type="domain" description="TonB C-terminal" evidence="12">
    <location>
        <begin position="397"/>
        <end position="463"/>
    </location>
</feature>
<comment type="caution">
    <text evidence="13">The sequence shown here is derived from an EMBL/GenBank/DDBJ whole genome shotgun (WGS) entry which is preliminary data.</text>
</comment>
<dbReference type="AlphaFoldDB" id="A0A1E5T163"/>
<dbReference type="GO" id="GO:0005886">
    <property type="term" value="C:plasma membrane"/>
    <property type="evidence" value="ECO:0007669"/>
    <property type="project" value="UniProtKB-SubCell"/>
</dbReference>
<accession>A0A1E5T163</accession>
<feature type="region of interest" description="Disordered" evidence="10">
    <location>
        <begin position="440"/>
        <end position="464"/>
    </location>
</feature>
<dbReference type="RefSeq" id="WP_069836622.1">
    <property type="nucleotide sequence ID" value="NZ_MDGQ01000005.1"/>
</dbReference>
<feature type="transmembrane region" description="Helical" evidence="11">
    <location>
        <begin position="77"/>
        <end position="102"/>
    </location>
</feature>
<dbReference type="Pfam" id="PF13715">
    <property type="entry name" value="CarbopepD_reg_2"/>
    <property type="match status" value="1"/>
</dbReference>
<dbReference type="SUPFAM" id="SSF49464">
    <property type="entry name" value="Carboxypeptidase regulatory domain-like"/>
    <property type="match status" value="1"/>
</dbReference>
<dbReference type="EMBL" id="MDGQ01000005">
    <property type="protein sequence ID" value="OEK05118.1"/>
    <property type="molecule type" value="Genomic_DNA"/>
</dbReference>
<evidence type="ECO:0000256" key="11">
    <source>
        <dbReference type="SAM" id="Phobius"/>
    </source>
</evidence>
<keyword evidence="6 11" id="KW-0812">Transmembrane</keyword>
<keyword evidence="3" id="KW-0813">Transport</keyword>
<dbReference type="Proteomes" id="UP000095552">
    <property type="component" value="Unassembled WGS sequence"/>
</dbReference>
<dbReference type="InterPro" id="IPR008969">
    <property type="entry name" value="CarboxyPept-like_regulatory"/>
</dbReference>
<protein>
    <recommendedName>
        <fullName evidence="12">TonB C-terminal domain-containing protein</fullName>
    </recommendedName>
</protein>
<evidence type="ECO:0000313" key="14">
    <source>
        <dbReference type="Proteomes" id="UP000095552"/>
    </source>
</evidence>
<feature type="region of interest" description="Disordered" evidence="10">
    <location>
        <begin position="157"/>
        <end position="181"/>
    </location>
</feature>
<dbReference type="Gene3D" id="3.30.1150.10">
    <property type="match status" value="1"/>
</dbReference>
<evidence type="ECO:0000256" key="6">
    <source>
        <dbReference type="ARBA" id="ARBA00022692"/>
    </source>
</evidence>
<evidence type="ECO:0000256" key="2">
    <source>
        <dbReference type="ARBA" id="ARBA00006555"/>
    </source>
</evidence>
<dbReference type="SUPFAM" id="SSF74653">
    <property type="entry name" value="TolA/TonB C-terminal domain"/>
    <property type="match status" value="1"/>
</dbReference>
<dbReference type="Pfam" id="PF03544">
    <property type="entry name" value="TonB_C"/>
    <property type="match status" value="1"/>
</dbReference>
<organism evidence="13 14">
    <name type="scientific">Roseivirga misakiensis</name>
    <dbReference type="NCBI Taxonomy" id="1563681"/>
    <lineage>
        <taxon>Bacteria</taxon>
        <taxon>Pseudomonadati</taxon>
        <taxon>Bacteroidota</taxon>
        <taxon>Cytophagia</taxon>
        <taxon>Cytophagales</taxon>
        <taxon>Roseivirgaceae</taxon>
        <taxon>Roseivirga</taxon>
    </lineage>
</organism>
<evidence type="ECO:0000313" key="13">
    <source>
        <dbReference type="EMBL" id="OEK05118.1"/>
    </source>
</evidence>
<evidence type="ECO:0000256" key="9">
    <source>
        <dbReference type="ARBA" id="ARBA00023136"/>
    </source>
</evidence>
<keyword evidence="4" id="KW-1003">Cell membrane</keyword>
<dbReference type="Gene3D" id="2.60.40.1120">
    <property type="entry name" value="Carboxypeptidase-like, regulatory domain"/>
    <property type="match status" value="1"/>
</dbReference>
<dbReference type="PANTHER" id="PTHR33446">
    <property type="entry name" value="PROTEIN TONB-RELATED"/>
    <property type="match status" value="1"/>
</dbReference>
<evidence type="ECO:0000256" key="5">
    <source>
        <dbReference type="ARBA" id="ARBA00022519"/>
    </source>
</evidence>
<dbReference type="InterPro" id="IPR006260">
    <property type="entry name" value="TonB/TolA_C"/>
</dbReference>
<dbReference type="OrthoDB" id="1112758at2"/>
<sequence>MSKKNKHIEHLTPEIIEAYRSGKLTPEEVYQVELLMLENPLYGDAMEGIDQISSENLSIDLEDLNARIDKSLEEKKVVFLTVWRKVAAIILIIISASGLFYLNRPDKLPTRELSALKKSTDKTPADSTSTKIDDENLKDTLTNTKSNVLPESAKIVKQPTDGTRVDSDESPKAVKPIPKPNLSSSSIAKLETVAPDDLIEEKIEGVKTLNTERKQEALDVEALNLNAIQRSKSFSRTSNNALVQFTVQGKVIESEDDTPLINVPISIKGTINGTSTNAEGEFTLDSVKVNSILVIDYLGYVSQEYKVNSAEEILIRLDPDNVSLGEVVVTGVAAATPKQKLPFSTTTIEGQTIDGTRQNPNKTLSQSSTKAKPTIGFSKFRKYLRKNVQYPKSGGKVRGTVTVEFTVDSTGELRDFNVLKSLGAAFDQEAIRLVKEGPKWNPKTVGSAKVPESSTVTTKVRFKP</sequence>
<dbReference type="InterPro" id="IPR037682">
    <property type="entry name" value="TonB_C"/>
</dbReference>
<comment type="similarity">
    <text evidence="2">Belongs to the TonB family.</text>
</comment>
<dbReference type="NCBIfam" id="TIGR01352">
    <property type="entry name" value="tonB_Cterm"/>
    <property type="match status" value="1"/>
</dbReference>
<dbReference type="GO" id="GO:0055085">
    <property type="term" value="P:transmembrane transport"/>
    <property type="evidence" value="ECO:0007669"/>
    <property type="project" value="InterPro"/>
</dbReference>
<dbReference type="STRING" id="1563681.BFP71_17020"/>
<dbReference type="GO" id="GO:0015031">
    <property type="term" value="P:protein transport"/>
    <property type="evidence" value="ECO:0007669"/>
    <property type="project" value="UniProtKB-KW"/>
</dbReference>
<gene>
    <name evidence="13" type="ORF">BFP71_17020</name>
</gene>
<keyword evidence="8 11" id="KW-1133">Transmembrane helix</keyword>
<evidence type="ECO:0000256" key="8">
    <source>
        <dbReference type="ARBA" id="ARBA00022989"/>
    </source>
</evidence>
<keyword evidence="9 11" id="KW-0472">Membrane</keyword>
<evidence type="ECO:0000256" key="4">
    <source>
        <dbReference type="ARBA" id="ARBA00022475"/>
    </source>
</evidence>
<proteinExistence type="inferred from homology"/>
<evidence type="ECO:0000256" key="3">
    <source>
        <dbReference type="ARBA" id="ARBA00022448"/>
    </source>
</evidence>
<dbReference type="InterPro" id="IPR051045">
    <property type="entry name" value="TonB-dependent_transducer"/>
</dbReference>